<dbReference type="OrthoDB" id="5486353at2"/>
<evidence type="ECO:0000313" key="3">
    <source>
        <dbReference type="Proteomes" id="UP000217343"/>
    </source>
</evidence>
<dbReference type="Pfam" id="PF04734">
    <property type="entry name" value="Ceramidase_alk"/>
    <property type="match status" value="1"/>
</dbReference>
<feature type="domain" description="Neutral/alkaline non-lysosomal ceramidase N-terminal" evidence="1">
    <location>
        <begin position="67"/>
        <end position="202"/>
    </location>
</feature>
<dbReference type="InterPro" id="IPR031329">
    <property type="entry name" value="NEUT/ALK_ceramidase_N"/>
</dbReference>
<evidence type="ECO:0000259" key="1">
    <source>
        <dbReference type="Pfam" id="PF04734"/>
    </source>
</evidence>
<accession>A0A250JQ91</accession>
<proteinExistence type="predicted"/>
<reference evidence="2 3" key="1">
    <citation type="submission" date="2017-06" db="EMBL/GenBank/DDBJ databases">
        <title>Sequencing and comparative analysis of myxobacterial genomes.</title>
        <authorList>
            <person name="Rupp O."/>
            <person name="Goesmann A."/>
            <person name="Sogaard-Andersen L."/>
        </authorList>
    </citation>
    <scope>NUCLEOTIDE SEQUENCE [LARGE SCALE GENOMIC DNA]</scope>
    <source>
        <strain evidence="2 3">DSM 14697</strain>
    </source>
</reference>
<gene>
    <name evidence="2" type="ORF">MYMAC_001136</name>
</gene>
<dbReference type="KEGG" id="mmas:MYMAC_001136"/>
<dbReference type="AlphaFoldDB" id="A0A250JQ91"/>
<dbReference type="EMBL" id="CP022203">
    <property type="protein sequence ID" value="ATB45551.1"/>
    <property type="molecule type" value="Genomic_DNA"/>
</dbReference>
<evidence type="ECO:0000313" key="2">
    <source>
        <dbReference type="EMBL" id="ATB45551.1"/>
    </source>
</evidence>
<sequence>MASSRLARWRSLFPLVLLTVGTAYALASWNWCGSWAERAPVLVSQVHGEGPLRAGAAKVALAPPFPVVVAGYNPPRPDATEADVPLHARAVVLEAGGTRVGLVSLDLLLVPDVLAARVRERARASGLEDVLVLATHTHSSLGGYDSRLVAQLSGTGRYREDVVDVITVAAGDALAQAAASLVPVSLEVGEARNQDFVISRSGGAKPEGVLTRAVLRGAEGPVAELLLYAAHPAMVPRRRAYLDPDYPGRLSALREDAGSGVTLLLQGAGGNVSVAYSEGKAMERVSGFARALSELASDASVSPVGETVRLSLARADAAMPRPDASRLVPALTRAAGDNLLCESAPRLAEVGALALGPLKLVAVPGEPSVAAGAELLRRTGATGVLGLADGYVGYVETAANVEGGLGESRRQYFGPALLERLSVAAEFVAGAAGFTP</sequence>
<name>A0A250JQ91_9BACT</name>
<dbReference type="RefSeq" id="WP_095957347.1">
    <property type="nucleotide sequence ID" value="NZ_CP022203.1"/>
</dbReference>
<keyword evidence="3" id="KW-1185">Reference proteome</keyword>
<protein>
    <recommendedName>
        <fullName evidence="1">Neutral/alkaline non-lysosomal ceramidase N-terminal domain-containing protein</fullName>
    </recommendedName>
</protein>
<organism evidence="2 3">
    <name type="scientific">Corallococcus macrosporus DSM 14697</name>
    <dbReference type="NCBI Taxonomy" id="1189310"/>
    <lineage>
        <taxon>Bacteria</taxon>
        <taxon>Pseudomonadati</taxon>
        <taxon>Myxococcota</taxon>
        <taxon>Myxococcia</taxon>
        <taxon>Myxococcales</taxon>
        <taxon>Cystobacterineae</taxon>
        <taxon>Myxococcaceae</taxon>
        <taxon>Corallococcus</taxon>
    </lineage>
</organism>
<dbReference type="Proteomes" id="UP000217343">
    <property type="component" value="Chromosome"/>
</dbReference>